<dbReference type="GO" id="GO:0000981">
    <property type="term" value="F:DNA-binding transcription factor activity, RNA polymerase II-specific"/>
    <property type="evidence" value="ECO:0007669"/>
    <property type="project" value="TreeGrafter"/>
</dbReference>
<keyword evidence="4" id="KW-0238">DNA-binding</keyword>
<dbReference type="GO" id="GO:0045944">
    <property type="term" value="P:positive regulation of transcription by RNA polymerase II"/>
    <property type="evidence" value="ECO:0007669"/>
    <property type="project" value="TreeGrafter"/>
</dbReference>
<evidence type="ECO:0000313" key="5">
    <source>
        <dbReference type="Proteomes" id="UP001172155"/>
    </source>
</evidence>
<feature type="compositionally biased region" description="Polar residues" evidence="1">
    <location>
        <begin position="206"/>
        <end position="233"/>
    </location>
</feature>
<dbReference type="CDD" id="cd00167">
    <property type="entry name" value="SANT"/>
    <property type="match status" value="2"/>
</dbReference>
<feature type="compositionally biased region" description="Basic residues" evidence="1">
    <location>
        <begin position="111"/>
        <end position="131"/>
    </location>
</feature>
<dbReference type="PANTHER" id="PTHR45614">
    <property type="entry name" value="MYB PROTEIN-RELATED"/>
    <property type="match status" value="1"/>
</dbReference>
<dbReference type="InterPro" id="IPR001005">
    <property type="entry name" value="SANT/Myb"/>
</dbReference>
<keyword evidence="5" id="KW-1185">Reference proteome</keyword>
<evidence type="ECO:0000313" key="4">
    <source>
        <dbReference type="EMBL" id="KAK0754941.1"/>
    </source>
</evidence>
<dbReference type="GO" id="GO:0000978">
    <property type="term" value="F:RNA polymerase II cis-regulatory region sequence-specific DNA binding"/>
    <property type="evidence" value="ECO:0007669"/>
    <property type="project" value="TreeGrafter"/>
</dbReference>
<feature type="domain" description="Myb-like" evidence="2">
    <location>
        <begin position="59"/>
        <end position="107"/>
    </location>
</feature>
<dbReference type="SUPFAM" id="SSF46689">
    <property type="entry name" value="Homeodomain-like"/>
    <property type="match status" value="1"/>
</dbReference>
<dbReference type="AlphaFoldDB" id="A0AA40FCS0"/>
<dbReference type="SMART" id="SM00717">
    <property type="entry name" value="SANT"/>
    <property type="match status" value="2"/>
</dbReference>
<dbReference type="PROSITE" id="PS50090">
    <property type="entry name" value="MYB_LIKE"/>
    <property type="match status" value="2"/>
</dbReference>
<name>A0AA40FCS0_9PEZI</name>
<accession>A0AA40FCS0</accession>
<dbReference type="InterPro" id="IPR009057">
    <property type="entry name" value="Homeodomain-like_sf"/>
</dbReference>
<dbReference type="GO" id="GO:0000278">
    <property type="term" value="P:mitotic cell cycle"/>
    <property type="evidence" value="ECO:0007669"/>
    <property type="project" value="TreeGrafter"/>
</dbReference>
<dbReference type="Proteomes" id="UP001172155">
    <property type="component" value="Unassembled WGS sequence"/>
</dbReference>
<evidence type="ECO:0000259" key="2">
    <source>
        <dbReference type="PROSITE" id="PS50090"/>
    </source>
</evidence>
<organism evidence="4 5">
    <name type="scientific">Schizothecium vesticola</name>
    <dbReference type="NCBI Taxonomy" id="314040"/>
    <lineage>
        <taxon>Eukaryota</taxon>
        <taxon>Fungi</taxon>
        <taxon>Dikarya</taxon>
        <taxon>Ascomycota</taxon>
        <taxon>Pezizomycotina</taxon>
        <taxon>Sordariomycetes</taxon>
        <taxon>Sordariomycetidae</taxon>
        <taxon>Sordariales</taxon>
        <taxon>Schizotheciaceae</taxon>
        <taxon>Schizothecium</taxon>
    </lineage>
</organism>
<feature type="domain" description="Myb-like" evidence="2">
    <location>
        <begin position="7"/>
        <end position="58"/>
    </location>
</feature>
<dbReference type="PROSITE" id="PS51294">
    <property type="entry name" value="HTH_MYB"/>
    <property type="match status" value="2"/>
</dbReference>
<dbReference type="InterPro" id="IPR017930">
    <property type="entry name" value="Myb_dom"/>
</dbReference>
<dbReference type="GO" id="GO:0005634">
    <property type="term" value="C:nucleus"/>
    <property type="evidence" value="ECO:0007669"/>
    <property type="project" value="TreeGrafter"/>
</dbReference>
<dbReference type="PANTHER" id="PTHR45614:SF25">
    <property type="entry name" value="MYB PROTEIN"/>
    <property type="match status" value="1"/>
</dbReference>
<sequence length="309" mass="35588">MSQHHQGPPRRRGPWNSEEDSLLLHLVQSSGSLNWVGISNKIQGRSPKQCRERYHQNLRPGLNPDPITKTEGDLIEKLVREIGKKWAEIARRLGNGRSDNAVKNWWNGSQNRRKRADHKRHQHQHQHHQHQLQRVQQQQPLPPMPLPMGPQHQHQHELQQPLPQMALSMGQQRQQHQHQPRLMPQPMPLRPSAFFTSGRDIEAPLSSPQNYSPTSEHAPSLVSDNGSQYSTPRQPLERGFNSTQLPALELPERRSLSPGYLIMDSSSAPRNRSLPPLRELLQSCPPVHSPEYGFYAQEREMFAGQVWRP</sequence>
<reference evidence="4" key="1">
    <citation type="submission" date="2023-06" db="EMBL/GenBank/DDBJ databases">
        <title>Genome-scale phylogeny and comparative genomics of the fungal order Sordariales.</title>
        <authorList>
            <consortium name="Lawrence Berkeley National Laboratory"/>
            <person name="Hensen N."/>
            <person name="Bonometti L."/>
            <person name="Westerberg I."/>
            <person name="Brannstrom I.O."/>
            <person name="Guillou S."/>
            <person name="Cros-Aarteil S."/>
            <person name="Calhoun S."/>
            <person name="Haridas S."/>
            <person name="Kuo A."/>
            <person name="Mondo S."/>
            <person name="Pangilinan J."/>
            <person name="Riley R."/>
            <person name="LaButti K."/>
            <person name="Andreopoulos B."/>
            <person name="Lipzen A."/>
            <person name="Chen C."/>
            <person name="Yanf M."/>
            <person name="Daum C."/>
            <person name="Ng V."/>
            <person name="Clum A."/>
            <person name="Steindorff A."/>
            <person name="Ohm R."/>
            <person name="Martin F."/>
            <person name="Silar P."/>
            <person name="Natvig D."/>
            <person name="Lalanne C."/>
            <person name="Gautier V."/>
            <person name="Ament-velasquez S.L."/>
            <person name="Kruys A."/>
            <person name="Hutchinson M.I."/>
            <person name="Powell A.J."/>
            <person name="Barry K."/>
            <person name="Miller A.N."/>
            <person name="Grigoriev I.V."/>
            <person name="Debuchy R."/>
            <person name="Gladieux P."/>
            <person name="Thoren M.H."/>
            <person name="Johannesson H."/>
        </authorList>
    </citation>
    <scope>NUCLEOTIDE SEQUENCE</scope>
    <source>
        <strain evidence="4">SMH3187-1</strain>
    </source>
</reference>
<gene>
    <name evidence="4" type="ORF">B0T18DRAFT_400336</name>
</gene>
<dbReference type="EMBL" id="JAUKUD010000001">
    <property type="protein sequence ID" value="KAK0754941.1"/>
    <property type="molecule type" value="Genomic_DNA"/>
</dbReference>
<feature type="domain" description="HTH myb-type" evidence="3">
    <location>
        <begin position="66"/>
        <end position="114"/>
    </location>
</feature>
<dbReference type="Pfam" id="PF00249">
    <property type="entry name" value="Myb_DNA-binding"/>
    <property type="match status" value="2"/>
</dbReference>
<feature type="region of interest" description="Disordered" evidence="1">
    <location>
        <begin position="110"/>
        <end position="252"/>
    </location>
</feature>
<evidence type="ECO:0000256" key="1">
    <source>
        <dbReference type="SAM" id="MobiDB-lite"/>
    </source>
</evidence>
<dbReference type="InterPro" id="IPR050560">
    <property type="entry name" value="MYB_TF"/>
</dbReference>
<dbReference type="Gene3D" id="1.10.10.60">
    <property type="entry name" value="Homeodomain-like"/>
    <property type="match status" value="2"/>
</dbReference>
<proteinExistence type="predicted"/>
<feature type="domain" description="HTH myb-type" evidence="3">
    <location>
        <begin position="7"/>
        <end position="62"/>
    </location>
</feature>
<keyword evidence="4" id="KW-0371">Homeobox</keyword>
<comment type="caution">
    <text evidence="4">The sequence shown here is derived from an EMBL/GenBank/DDBJ whole genome shotgun (WGS) entry which is preliminary data.</text>
</comment>
<protein>
    <submittedName>
        <fullName evidence="4">Homeodomain-like protein</fullName>
    </submittedName>
</protein>
<evidence type="ECO:0000259" key="3">
    <source>
        <dbReference type="PROSITE" id="PS51294"/>
    </source>
</evidence>